<accession>A0A370X4K4</accession>
<keyword evidence="4" id="KW-1185">Reference proteome</keyword>
<dbReference type="RefSeq" id="WP_115478388.1">
    <property type="nucleotide sequence ID" value="NZ_QRBF01000004.1"/>
</dbReference>
<comment type="caution">
    <text evidence="3">The sequence shown here is derived from an EMBL/GenBank/DDBJ whole genome shotgun (WGS) entry which is preliminary data.</text>
</comment>
<feature type="compositionally biased region" description="Low complexity" evidence="1">
    <location>
        <begin position="139"/>
        <end position="156"/>
    </location>
</feature>
<dbReference type="AlphaFoldDB" id="A0A370X4K4"/>
<feature type="compositionally biased region" description="Low complexity" evidence="1">
    <location>
        <begin position="164"/>
        <end position="191"/>
    </location>
</feature>
<feature type="compositionally biased region" description="Polar residues" evidence="1">
    <location>
        <begin position="117"/>
        <end position="135"/>
    </location>
</feature>
<reference evidence="3 4" key="1">
    <citation type="submission" date="2018-07" db="EMBL/GenBank/DDBJ databases">
        <title>Dyella monticola sp. nov. and Dyella psychrodurans sp. nov. isolated from monsoon evergreen broad-leaved forest soil of Dinghu Mountain, China.</title>
        <authorList>
            <person name="Gao Z."/>
            <person name="Qiu L."/>
        </authorList>
    </citation>
    <scope>NUCLEOTIDE SEQUENCE [LARGE SCALE GENOMIC DNA]</scope>
    <source>
        <strain evidence="3 4">4MSK11</strain>
    </source>
</reference>
<dbReference type="Gene3D" id="1.20.1270.390">
    <property type="match status" value="1"/>
</dbReference>
<evidence type="ECO:0000259" key="2">
    <source>
        <dbReference type="Pfam" id="PF14346"/>
    </source>
</evidence>
<evidence type="ECO:0000313" key="4">
    <source>
        <dbReference type="Proteomes" id="UP000255334"/>
    </source>
</evidence>
<dbReference type="EMBL" id="QRBF01000004">
    <property type="protein sequence ID" value="RDS83349.1"/>
    <property type="molecule type" value="Genomic_DNA"/>
</dbReference>
<proteinExistence type="predicted"/>
<feature type="region of interest" description="Disordered" evidence="1">
    <location>
        <begin position="117"/>
        <end position="229"/>
    </location>
</feature>
<feature type="domain" description="DUF4398" evidence="2">
    <location>
        <begin position="42"/>
        <end position="116"/>
    </location>
</feature>
<protein>
    <submittedName>
        <fullName evidence="3">DUF4398 domain-containing protein</fullName>
    </submittedName>
</protein>
<evidence type="ECO:0000313" key="3">
    <source>
        <dbReference type="EMBL" id="RDS83349.1"/>
    </source>
</evidence>
<gene>
    <name evidence="3" type="ORF">DWU99_12465</name>
</gene>
<dbReference type="InterPro" id="IPR025511">
    <property type="entry name" value="DUF4398"/>
</dbReference>
<organism evidence="3 4">
    <name type="scientific">Dyella psychrodurans</name>
    <dbReference type="NCBI Taxonomy" id="1927960"/>
    <lineage>
        <taxon>Bacteria</taxon>
        <taxon>Pseudomonadati</taxon>
        <taxon>Pseudomonadota</taxon>
        <taxon>Gammaproteobacteria</taxon>
        <taxon>Lysobacterales</taxon>
        <taxon>Rhodanobacteraceae</taxon>
        <taxon>Dyella</taxon>
    </lineage>
</organism>
<name>A0A370X4K4_9GAMM</name>
<sequence length="229" mass="23872">MVHTFSPLQERDRRFPTVVPVWVLAALLALSGCASVPPPDSAMNQAQAQLQAARDAGAADYDPVDFGFAQDKFQQAQAAMADRKYALAGDLADESRADANLARTKAMLGQARAQIQSKTDANSQLRSQNAEAQSENDQHYQQLKAQLAAQQASMQQAGGGDNGDNGANPASSSTLPAPAAPSSTALPSQAPVQQDMPAPSSSVLGSPQQQGQGFQTQPDSGQQSQGGQP</sequence>
<dbReference type="Proteomes" id="UP000255334">
    <property type="component" value="Unassembled WGS sequence"/>
</dbReference>
<dbReference type="OrthoDB" id="5954689at2"/>
<feature type="compositionally biased region" description="Low complexity" evidence="1">
    <location>
        <begin position="208"/>
        <end position="229"/>
    </location>
</feature>
<evidence type="ECO:0000256" key="1">
    <source>
        <dbReference type="SAM" id="MobiDB-lite"/>
    </source>
</evidence>
<dbReference type="Pfam" id="PF14346">
    <property type="entry name" value="DUF4398"/>
    <property type="match status" value="1"/>
</dbReference>